<feature type="transmembrane region" description="Helical" evidence="1">
    <location>
        <begin position="151"/>
        <end position="169"/>
    </location>
</feature>
<reference evidence="2 3" key="1">
    <citation type="submission" date="2017-10" db="EMBL/GenBank/DDBJ databases">
        <title>Whole genome sequencing of members of genus Pseudoxanthomonas.</title>
        <authorList>
            <person name="Kumar S."/>
            <person name="Bansal K."/>
            <person name="Kaur A."/>
            <person name="Patil P."/>
            <person name="Sharma S."/>
            <person name="Patil P.B."/>
        </authorList>
    </citation>
    <scope>NUCLEOTIDE SEQUENCE [LARGE SCALE GENOMIC DNA]</scope>
    <source>
        <strain evidence="2 3">DSM 17801</strain>
    </source>
</reference>
<keyword evidence="1" id="KW-1133">Transmembrane helix</keyword>
<evidence type="ECO:0000313" key="3">
    <source>
        <dbReference type="Proteomes" id="UP000788419"/>
    </source>
</evidence>
<feature type="transmembrane region" description="Helical" evidence="1">
    <location>
        <begin position="109"/>
        <end position="131"/>
    </location>
</feature>
<dbReference type="EMBL" id="PDWN01000010">
    <property type="protein sequence ID" value="KAF1693842.1"/>
    <property type="molecule type" value="Genomic_DNA"/>
</dbReference>
<keyword evidence="1" id="KW-0472">Membrane</keyword>
<comment type="caution">
    <text evidence="2">The sequence shown here is derived from an EMBL/GenBank/DDBJ whole genome shotgun (WGS) entry which is preliminary data.</text>
</comment>
<accession>A0ABQ6Z630</accession>
<protein>
    <recommendedName>
        <fullName evidence="4">DUF2975 domain-containing protein</fullName>
    </recommendedName>
</protein>
<keyword evidence="3" id="KW-1185">Reference proteome</keyword>
<name>A0ABQ6Z630_9GAMM</name>
<evidence type="ECO:0000313" key="2">
    <source>
        <dbReference type="EMBL" id="KAF1693842.1"/>
    </source>
</evidence>
<sequence length="187" mass="20959">MDTRTYIINEQYIRKCGRIVSILAILGQIALVYSLVRVPWVLYWIQEPVTGMQPVEFMRHAYLRGEFASLNLLGMIKTAVAAASLEFVRRLGTHLSSASPLGERTARSLGNLRWPCLAMSIALSFTAQVLTDCWLSKTSTLEFRNFVDLDFSAGPLYFGILGLIGLTLLQRIIQQALIPKTESESFV</sequence>
<proteinExistence type="predicted"/>
<gene>
    <name evidence="2" type="ORF">CSC65_11220</name>
</gene>
<organism evidence="2 3">
    <name type="scientific">Pseudoxanthomonas daejeonensis</name>
    <dbReference type="NCBI Taxonomy" id="266062"/>
    <lineage>
        <taxon>Bacteria</taxon>
        <taxon>Pseudomonadati</taxon>
        <taxon>Pseudomonadota</taxon>
        <taxon>Gammaproteobacteria</taxon>
        <taxon>Lysobacterales</taxon>
        <taxon>Lysobacteraceae</taxon>
        <taxon>Pseudoxanthomonas</taxon>
    </lineage>
</organism>
<dbReference type="RefSeq" id="WP_162410685.1">
    <property type="nucleotide sequence ID" value="NZ_PDWN01000010.1"/>
</dbReference>
<feature type="transmembrane region" description="Helical" evidence="1">
    <location>
        <begin position="20"/>
        <end position="45"/>
    </location>
</feature>
<feature type="transmembrane region" description="Helical" evidence="1">
    <location>
        <begin position="67"/>
        <end position="88"/>
    </location>
</feature>
<keyword evidence="1" id="KW-0812">Transmembrane</keyword>
<evidence type="ECO:0008006" key="4">
    <source>
        <dbReference type="Google" id="ProtNLM"/>
    </source>
</evidence>
<evidence type="ECO:0000256" key="1">
    <source>
        <dbReference type="SAM" id="Phobius"/>
    </source>
</evidence>
<dbReference type="Proteomes" id="UP000788419">
    <property type="component" value="Unassembled WGS sequence"/>
</dbReference>